<accession>A0A098S8L0</accession>
<keyword evidence="1" id="KW-1133">Transmembrane helix</keyword>
<comment type="caution">
    <text evidence="2">The sequence shown here is derived from an EMBL/GenBank/DDBJ whole genome shotgun (WGS) entry which is preliminary data.</text>
</comment>
<dbReference type="Proteomes" id="UP000029736">
    <property type="component" value="Unassembled WGS sequence"/>
</dbReference>
<evidence type="ECO:0000313" key="2">
    <source>
        <dbReference type="EMBL" id="KGE88446.1"/>
    </source>
</evidence>
<reference evidence="2 3" key="1">
    <citation type="journal article" date="2014" name="Int. J. Syst. Evol. Microbiol.">
        <title>Phaeodactylibacter xiamenensis gen. nov., sp. nov., a member of the family Saprospiraceae isolated from the marine alga Phaeodactylum tricornutum.</title>
        <authorList>
            <person name="Chen Z.Jr."/>
            <person name="Lei X."/>
            <person name="Lai Q."/>
            <person name="Li Y."/>
            <person name="Zhang B."/>
            <person name="Zhang J."/>
            <person name="Zhang H."/>
            <person name="Yang L."/>
            <person name="Zheng W."/>
            <person name="Tian Y."/>
            <person name="Yu Z."/>
            <person name="Xu H.Jr."/>
            <person name="Zheng T."/>
        </authorList>
    </citation>
    <scope>NUCLEOTIDE SEQUENCE [LARGE SCALE GENOMIC DNA]</scope>
    <source>
        <strain evidence="2 3">KD52</strain>
    </source>
</reference>
<gene>
    <name evidence="2" type="ORF">IX84_07055</name>
</gene>
<protein>
    <submittedName>
        <fullName evidence="2">Uncharacterized protein</fullName>
    </submittedName>
</protein>
<feature type="transmembrane region" description="Helical" evidence="1">
    <location>
        <begin position="12"/>
        <end position="31"/>
    </location>
</feature>
<keyword evidence="1" id="KW-0812">Transmembrane</keyword>
<keyword evidence="1" id="KW-0472">Membrane</keyword>
<keyword evidence="3" id="KW-1185">Reference proteome</keyword>
<proteinExistence type="predicted"/>
<sequence>MTLLSSLAGDFFAAAVLFFGAGHCLLAVFFMSEPKRLRASLGYFLRMQDVLSALGLIILLL</sequence>
<name>A0A098S8L0_9BACT</name>
<dbReference type="EMBL" id="JPOS01000018">
    <property type="protein sequence ID" value="KGE88446.1"/>
    <property type="molecule type" value="Genomic_DNA"/>
</dbReference>
<organism evidence="2 3">
    <name type="scientific">Phaeodactylibacter xiamenensis</name>
    <dbReference type="NCBI Taxonomy" id="1524460"/>
    <lineage>
        <taxon>Bacteria</taxon>
        <taxon>Pseudomonadati</taxon>
        <taxon>Bacteroidota</taxon>
        <taxon>Saprospiria</taxon>
        <taxon>Saprospirales</taxon>
        <taxon>Haliscomenobacteraceae</taxon>
        <taxon>Phaeodactylibacter</taxon>
    </lineage>
</organism>
<evidence type="ECO:0000313" key="3">
    <source>
        <dbReference type="Proteomes" id="UP000029736"/>
    </source>
</evidence>
<evidence type="ECO:0000256" key="1">
    <source>
        <dbReference type="SAM" id="Phobius"/>
    </source>
</evidence>
<dbReference type="AlphaFoldDB" id="A0A098S8L0"/>